<dbReference type="EMBL" id="JASPKY010000035">
    <property type="protein sequence ID" value="KAK9746986.1"/>
    <property type="molecule type" value="Genomic_DNA"/>
</dbReference>
<reference evidence="2 3" key="1">
    <citation type="journal article" date="2024" name="BMC Genomics">
        <title>De novo assembly and annotation of Popillia japonica's genome with initial clues to its potential as an invasive pest.</title>
        <authorList>
            <person name="Cucini C."/>
            <person name="Boschi S."/>
            <person name="Funari R."/>
            <person name="Cardaioli E."/>
            <person name="Iannotti N."/>
            <person name="Marturano G."/>
            <person name="Paoli F."/>
            <person name="Bruttini M."/>
            <person name="Carapelli A."/>
            <person name="Frati F."/>
            <person name="Nardi F."/>
        </authorList>
    </citation>
    <scope>NUCLEOTIDE SEQUENCE [LARGE SCALE GENOMIC DNA]</scope>
    <source>
        <strain evidence="2">DMR45628</strain>
    </source>
</reference>
<dbReference type="Proteomes" id="UP001458880">
    <property type="component" value="Unassembled WGS sequence"/>
</dbReference>
<sequence length="115" mass="13065">MSGEKVSANESEIQEFIGKLDAKIIELGLDPKQIYNADETGKEKELGITETKSKRDDEVEMEGENMDKHTKRAIIVAYGSNVDEVAEKKDNFRDLMSETIENDRGIDRRLKRNSS</sequence>
<name>A0AAW1MH24_POPJA</name>
<dbReference type="AlphaFoldDB" id="A0AAW1MH24"/>
<protein>
    <submittedName>
        <fullName evidence="2">Uncharacterized protein</fullName>
    </submittedName>
</protein>
<gene>
    <name evidence="2" type="ORF">QE152_g5638</name>
</gene>
<keyword evidence="3" id="KW-1185">Reference proteome</keyword>
<feature type="region of interest" description="Disordered" evidence="1">
    <location>
        <begin position="38"/>
        <end position="67"/>
    </location>
</feature>
<accession>A0AAW1MH24</accession>
<feature type="compositionally biased region" description="Basic and acidic residues" evidence="1">
    <location>
        <begin position="39"/>
        <end position="57"/>
    </location>
</feature>
<comment type="caution">
    <text evidence="2">The sequence shown here is derived from an EMBL/GenBank/DDBJ whole genome shotgun (WGS) entry which is preliminary data.</text>
</comment>
<evidence type="ECO:0000313" key="2">
    <source>
        <dbReference type="EMBL" id="KAK9746986.1"/>
    </source>
</evidence>
<proteinExistence type="predicted"/>
<evidence type="ECO:0000256" key="1">
    <source>
        <dbReference type="SAM" id="MobiDB-lite"/>
    </source>
</evidence>
<organism evidence="2 3">
    <name type="scientific">Popillia japonica</name>
    <name type="common">Japanese beetle</name>
    <dbReference type="NCBI Taxonomy" id="7064"/>
    <lineage>
        <taxon>Eukaryota</taxon>
        <taxon>Metazoa</taxon>
        <taxon>Ecdysozoa</taxon>
        <taxon>Arthropoda</taxon>
        <taxon>Hexapoda</taxon>
        <taxon>Insecta</taxon>
        <taxon>Pterygota</taxon>
        <taxon>Neoptera</taxon>
        <taxon>Endopterygota</taxon>
        <taxon>Coleoptera</taxon>
        <taxon>Polyphaga</taxon>
        <taxon>Scarabaeiformia</taxon>
        <taxon>Scarabaeidae</taxon>
        <taxon>Rutelinae</taxon>
        <taxon>Popillia</taxon>
    </lineage>
</organism>
<evidence type="ECO:0000313" key="3">
    <source>
        <dbReference type="Proteomes" id="UP001458880"/>
    </source>
</evidence>